<dbReference type="Proteomes" id="UP001165074">
    <property type="component" value="Unassembled WGS sequence"/>
</dbReference>
<feature type="region of interest" description="Disordered" evidence="1">
    <location>
        <begin position="30"/>
        <end position="76"/>
    </location>
</feature>
<evidence type="ECO:0000256" key="1">
    <source>
        <dbReference type="SAM" id="MobiDB-lite"/>
    </source>
</evidence>
<evidence type="ECO:0000313" key="3">
    <source>
        <dbReference type="EMBL" id="GLY84209.1"/>
    </source>
</evidence>
<gene>
    <name evidence="3" type="ORF">Airi02_021380</name>
</gene>
<organism evidence="3 4">
    <name type="scientific">Actinoallomurus iriomotensis</name>
    <dbReference type="NCBI Taxonomy" id="478107"/>
    <lineage>
        <taxon>Bacteria</taxon>
        <taxon>Bacillati</taxon>
        <taxon>Actinomycetota</taxon>
        <taxon>Actinomycetes</taxon>
        <taxon>Streptosporangiales</taxon>
        <taxon>Thermomonosporaceae</taxon>
        <taxon>Actinoallomurus</taxon>
    </lineage>
</organism>
<reference evidence="3" key="1">
    <citation type="submission" date="2023-03" db="EMBL/GenBank/DDBJ databases">
        <title>Actinoallomurus iriomotensis NBRC 103684.</title>
        <authorList>
            <person name="Ichikawa N."/>
            <person name="Sato H."/>
            <person name="Tonouchi N."/>
        </authorList>
    </citation>
    <scope>NUCLEOTIDE SEQUENCE</scope>
    <source>
        <strain evidence="3">NBRC 103684</strain>
    </source>
</reference>
<comment type="caution">
    <text evidence="3">The sequence shown here is derived from an EMBL/GenBank/DDBJ whole genome shotgun (WGS) entry which is preliminary data.</text>
</comment>
<sequence length="196" mass="19971">MKRGYERFAALPSIGLALCLAGCGGSHAPASGGSASAHGGAGPTRSSPTGNPVVPSIPATVGATGPDGRPGCAPPSPIGILPLVSGGGPEVRGTGHGARLWGLIMVQTRSPLIRAGDQAKIVWRMTGIGGLRLSAIGPDGRSRNLEWGPEAHGGSSYHRPGEEWGAGYRFDQPGCWDLRAVRGAASADVWLKVARR</sequence>
<feature type="signal peptide" evidence="2">
    <location>
        <begin position="1"/>
        <end position="28"/>
    </location>
</feature>
<evidence type="ECO:0000313" key="4">
    <source>
        <dbReference type="Proteomes" id="UP001165074"/>
    </source>
</evidence>
<keyword evidence="2" id="KW-0732">Signal</keyword>
<name>A0A9W6RZ70_9ACTN</name>
<proteinExistence type="predicted"/>
<evidence type="ECO:0000256" key="2">
    <source>
        <dbReference type="SAM" id="SignalP"/>
    </source>
</evidence>
<accession>A0A9W6RZ70</accession>
<keyword evidence="4" id="KW-1185">Reference proteome</keyword>
<protein>
    <submittedName>
        <fullName evidence="3">Uncharacterized protein</fullName>
    </submittedName>
</protein>
<dbReference type="AlphaFoldDB" id="A0A9W6RZ70"/>
<feature type="chain" id="PRO_5040958831" evidence="2">
    <location>
        <begin position="29"/>
        <end position="196"/>
    </location>
</feature>
<dbReference type="EMBL" id="BSTK01000003">
    <property type="protein sequence ID" value="GLY84209.1"/>
    <property type="molecule type" value="Genomic_DNA"/>
</dbReference>